<dbReference type="EMBL" id="HACG01030601">
    <property type="protein sequence ID" value="CEK77466.1"/>
    <property type="molecule type" value="Transcribed_RNA"/>
</dbReference>
<dbReference type="AlphaFoldDB" id="A0A0B7ABV9"/>
<organism evidence="2">
    <name type="scientific">Arion vulgaris</name>
    <dbReference type="NCBI Taxonomy" id="1028688"/>
    <lineage>
        <taxon>Eukaryota</taxon>
        <taxon>Metazoa</taxon>
        <taxon>Spiralia</taxon>
        <taxon>Lophotrochozoa</taxon>
        <taxon>Mollusca</taxon>
        <taxon>Gastropoda</taxon>
        <taxon>Heterobranchia</taxon>
        <taxon>Euthyneura</taxon>
        <taxon>Panpulmonata</taxon>
        <taxon>Eupulmonata</taxon>
        <taxon>Stylommatophora</taxon>
        <taxon>Helicina</taxon>
        <taxon>Arionoidea</taxon>
        <taxon>Arionidae</taxon>
        <taxon>Arion</taxon>
    </lineage>
</organism>
<accession>A0A0B7ABV9</accession>
<evidence type="ECO:0000256" key="1">
    <source>
        <dbReference type="SAM" id="MobiDB-lite"/>
    </source>
</evidence>
<feature type="region of interest" description="Disordered" evidence="1">
    <location>
        <begin position="49"/>
        <end position="70"/>
    </location>
</feature>
<proteinExistence type="predicted"/>
<evidence type="ECO:0000313" key="2">
    <source>
        <dbReference type="EMBL" id="CEK77466.1"/>
    </source>
</evidence>
<feature type="non-terminal residue" evidence="2">
    <location>
        <position position="70"/>
    </location>
</feature>
<sequence>QNYRIPPTERDGSEQSHSVTPADDMTSRNRIEKMEQQLANLTAWVHCQTDGTRRGSNPQSLGSSTSDGSD</sequence>
<feature type="compositionally biased region" description="Polar residues" evidence="1">
    <location>
        <begin position="54"/>
        <end position="70"/>
    </location>
</feature>
<gene>
    <name evidence="2" type="primary">ORF104773</name>
</gene>
<feature type="non-terminal residue" evidence="2">
    <location>
        <position position="1"/>
    </location>
</feature>
<feature type="region of interest" description="Disordered" evidence="1">
    <location>
        <begin position="1"/>
        <end position="27"/>
    </location>
</feature>
<protein>
    <submittedName>
        <fullName evidence="2">Uncharacterized protein</fullName>
    </submittedName>
</protein>
<reference evidence="2" key="1">
    <citation type="submission" date="2014-12" db="EMBL/GenBank/DDBJ databases">
        <title>Insight into the proteome of Arion vulgaris.</title>
        <authorList>
            <person name="Aradska J."/>
            <person name="Bulat T."/>
            <person name="Smidak R."/>
            <person name="Sarate P."/>
            <person name="Gangsoo J."/>
            <person name="Sialana F."/>
            <person name="Bilban M."/>
            <person name="Lubec G."/>
        </authorList>
    </citation>
    <scope>NUCLEOTIDE SEQUENCE</scope>
    <source>
        <tissue evidence="2">Skin</tissue>
    </source>
</reference>
<name>A0A0B7ABV9_9EUPU</name>